<keyword evidence="2" id="KW-1185">Reference proteome</keyword>
<evidence type="ECO:0000313" key="1">
    <source>
        <dbReference type="EMBL" id="ALI37749.1"/>
    </source>
</evidence>
<dbReference type="GeneID" id="60423388"/>
<accession>A0A654M5A1</accession>
<dbReference type="RefSeq" id="WP_196816762.1">
    <property type="nucleotide sequence ID" value="NZ_CP012850.1"/>
</dbReference>
<organism evidence="1 2">
    <name type="scientific">Candidatus Nitrosocosmicus oleophilus</name>
    <dbReference type="NCBI Taxonomy" id="1353260"/>
    <lineage>
        <taxon>Archaea</taxon>
        <taxon>Nitrososphaerota</taxon>
        <taxon>Nitrososphaeria</taxon>
        <taxon>Nitrososphaerales</taxon>
        <taxon>Nitrososphaeraceae</taxon>
        <taxon>Candidatus Nitrosocosmicus</taxon>
    </lineage>
</organism>
<dbReference type="OrthoDB" id="8243at2157"/>
<dbReference type="EMBL" id="CP012850">
    <property type="protein sequence ID" value="ALI37749.1"/>
    <property type="molecule type" value="Genomic_DNA"/>
</dbReference>
<name>A0A654M5A1_9ARCH</name>
<dbReference type="KEGG" id="taa:NMY3_03567"/>
<reference evidence="2" key="1">
    <citation type="submission" date="2015-10" db="EMBL/GenBank/DDBJ databases">
        <title>Niche specialization of a soil ammonia-oxidizing archaeon, Candidatus Nitrosocosmicus oleophilus.</title>
        <authorList>
            <person name="Jung M.-Y."/>
            <person name="Rhee S.-K."/>
        </authorList>
    </citation>
    <scope>NUCLEOTIDE SEQUENCE [LARGE SCALE GENOMIC DNA]</scope>
    <source>
        <strain evidence="2">MY3</strain>
    </source>
</reference>
<dbReference type="AlphaFoldDB" id="A0A654M5A1"/>
<evidence type="ECO:0000313" key="2">
    <source>
        <dbReference type="Proteomes" id="UP000058925"/>
    </source>
</evidence>
<gene>
    <name evidence="1" type="ORF">NMY3_03567</name>
</gene>
<dbReference type="Proteomes" id="UP000058925">
    <property type="component" value="Chromosome"/>
</dbReference>
<proteinExistence type="predicted"/>
<sequence length="77" mass="8789">MSGNLNINWSDVIKKEARGVNDYDLGEVQEISEDYIVAEKGVVDKTRFMIPKILVSNFDGHNLHFNVSEQDASKYKQ</sequence>
<protein>
    <recommendedName>
        <fullName evidence="3">PRC-barrel domain protein</fullName>
    </recommendedName>
</protein>
<evidence type="ECO:0008006" key="3">
    <source>
        <dbReference type="Google" id="ProtNLM"/>
    </source>
</evidence>